<dbReference type="GO" id="GO:0004843">
    <property type="term" value="F:cysteine-type deubiquitinase activity"/>
    <property type="evidence" value="ECO:0007669"/>
    <property type="project" value="UniProtKB-EC"/>
</dbReference>
<dbReference type="Ensembl" id="ENSSSCT00070018472.1">
    <property type="protein sequence ID" value="ENSSSCP00070015349.1"/>
    <property type="gene ID" value="ENSSSCG00070009516.1"/>
</dbReference>
<dbReference type="GO" id="GO:0048471">
    <property type="term" value="C:perinuclear region of cytoplasm"/>
    <property type="evidence" value="ECO:0007669"/>
    <property type="project" value="UniProtKB-SubCell"/>
</dbReference>
<evidence type="ECO:0000256" key="13">
    <source>
        <dbReference type="ARBA" id="ARBA00022801"/>
    </source>
</evidence>
<protein>
    <recommendedName>
        <fullName evidence="5">ubiquitinyl hydrolase 1</fullName>
        <ecNumber evidence="5">3.4.19.12</ecNumber>
    </recommendedName>
</protein>
<evidence type="ECO:0000256" key="8">
    <source>
        <dbReference type="ARBA" id="ARBA00022670"/>
    </source>
</evidence>
<dbReference type="InterPro" id="IPR050185">
    <property type="entry name" value="Ub_carboxyl-term_hydrolase"/>
</dbReference>
<evidence type="ECO:0000256" key="3">
    <source>
        <dbReference type="ARBA" id="ARBA00004556"/>
    </source>
</evidence>
<keyword evidence="8" id="KW-0645">Protease</keyword>
<proteinExistence type="inferred from homology"/>
<dbReference type="InterPro" id="IPR001394">
    <property type="entry name" value="Peptidase_C19_UCH"/>
</dbReference>
<dbReference type="PANTHER" id="PTHR21646:SF13">
    <property type="entry name" value="UBIQUITIN CARBOXYL-TERMINAL HYDROLASE 20"/>
    <property type="match status" value="1"/>
</dbReference>
<reference evidence="20 21" key="1">
    <citation type="submission" date="2017-08" db="EMBL/GenBank/DDBJ databases">
        <title>USMARCv1.0.</title>
        <authorList>
            <person name="Hannum G.I."/>
            <person name="Koren S."/>
            <person name="Schroeder S.G."/>
            <person name="Chin S.C."/>
            <person name="Nonneman D.J."/>
            <person name="Becker S.A."/>
            <person name="Rosen B.D."/>
            <person name="Bickhart D.M."/>
            <person name="Putnam N.H."/>
            <person name="Green R.E."/>
            <person name="Tuggle C.K."/>
            <person name="Liu H."/>
            <person name="Rohrer G.A."/>
            <person name="Warr A."/>
            <person name="Hall R."/>
            <person name="Kim K."/>
            <person name="Hume D.A."/>
            <person name="Talbot R."/>
            <person name="Chow W."/>
            <person name="Howe K."/>
            <person name="Schwartz A.S."/>
            <person name="Watson M."/>
            <person name="Archibald A.L."/>
            <person name="Phillippy A.M."/>
            <person name="Smith T.P.L."/>
        </authorList>
    </citation>
    <scope>NUCLEOTIDE SEQUENCE [LARGE SCALE GENOMIC DNA]</scope>
</reference>
<evidence type="ECO:0000256" key="1">
    <source>
        <dbReference type="ARBA" id="ARBA00000707"/>
    </source>
</evidence>
<dbReference type="Pfam" id="PF00443">
    <property type="entry name" value="UCH"/>
    <property type="match status" value="1"/>
</dbReference>
<feature type="region of interest" description="Disordered" evidence="17">
    <location>
        <begin position="144"/>
        <end position="376"/>
    </location>
</feature>
<dbReference type="InterPro" id="IPR028889">
    <property type="entry name" value="USP"/>
</dbReference>
<dbReference type="Pfam" id="PF06337">
    <property type="entry name" value="DUSP"/>
    <property type="match status" value="2"/>
</dbReference>
<evidence type="ECO:0000256" key="15">
    <source>
        <dbReference type="ARBA" id="ARBA00022833"/>
    </source>
</evidence>
<dbReference type="AlphaFoldDB" id="A0A4X1TFR1"/>
<dbReference type="SUPFAM" id="SSF143791">
    <property type="entry name" value="DUSP-like"/>
    <property type="match status" value="2"/>
</dbReference>
<feature type="compositionally biased region" description="Basic and acidic residues" evidence="17">
    <location>
        <begin position="275"/>
        <end position="285"/>
    </location>
</feature>
<organism evidence="20 21">
    <name type="scientific">Sus scrofa</name>
    <name type="common">Pig</name>
    <dbReference type="NCBI Taxonomy" id="9823"/>
    <lineage>
        <taxon>Eukaryota</taxon>
        <taxon>Metazoa</taxon>
        <taxon>Chordata</taxon>
        <taxon>Craniata</taxon>
        <taxon>Vertebrata</taxon>
        <taxon>Euteleostomi</taxon>
        <taxon>Mammalia</taxon>
        <taxon>Eutheria</taxon>
        <taxon>Laurasiatheria</taxon>
        <taxon>Artiodactyla</taxon>
        <taxon>Suina</taxon>
        <taxon>Suidae</taxon>
        <taxon>Sus</taxon>
    </lineage>
</organism>
<feature type="compositionally biased region" description="Basic and acidic residues" evidence="17">
    <location>
        <begin position="218"/>
        <end position="238"/>
    </location>
</feature>
<reference evidence="20" key="2">
    <citation type="submission" date="2025-05" db="UniProtKB">
        <authorList>
            <consortium name="Ensembl"/>
        </authorList>
    </citation>
    <scope>IDENTIFICATION</scope>
</reference>
<dbReference type="InterPro" id="IPR038765">
    <property type="entry name" value="Papain-like_cys_pep_sf"/>
</dbReference>
<evidence type="ECO:0000256" key="16">
    <source>
        <dbReference type="ARBA" id="ARBA00023212"/>
    </source>
</evidence>
<sequence>MRPGRAPPALSRLPQGGPAPLQPGHCACAVRTAGWGEGAGQGVHGFHTPSCNQHCWEREPGVLTRQASGVGQSYPRPPPARSRGSCRDRMLTFASPCVCWLPRPHGHEEPGELLLHERGPAGAVQLPPADAVFLGVWRPGAHRQEASPVQKLPEAGHGGLAQKTPQLRGSHQPVPRDQVGQPDVPRLCPAGHPGVPALPDGPAARGAQGARVAAALPEARDSDSSDSDEKREGDRSPSEDEFLSCDSSSDRGEGDGQGRGGGGSPAETELLIPDEAGRAISEKERRKDRKFSWGQQRTSSEQVDEDADVDTAMAALDQQPTDTQPPSPRSTSPCRTPEPDNEAHMRSASRPCSPVHHHEGHAKLAGSPPRASPVRMGPSYMLKKAQVPSTGSRRRKEQQYRSVISDIFDGSILSLVQCLTCDRVSTTVETFQDLSLPIPGKEDLAKLHSAIYQNVPAKPGACGDSYAAQGWLAFIVEYIRRFVVSCTPSWFWGPVVTLEDCLAAFFAADELKGDNMYSCERCKKLRNGVKYCKVLQLPEILCIHLKRFRHEVMYSFKISSHVSFPLEGLDLRPFLAKECTSQITTYDLLSVICHHGTAGSGHYIAYCQNVINGQWYEFDDQYVTEVHETLVQNAEAYVLFYRKSSEEAVRERQQVVSLAAMREPSLLRFYVSREWLNKFNTFAEPGPITNHTFLCSHGGIPPNKYHYIDDLVVILPQNVWEHLYNRFGGGPAVNHLYVCSICQVEIEALAKRRRIEIDTFIKLNKAFQAEESPSVIYCISMQWFREWEAFVKGKDNEPPGPIDNSRIAQVKGSGHIQLKQGADYGQISEETWVYLLSLYGGGPEIAIRQSVAQLQDPESLHGEQKIEAETRAV</sequence>
<name>A0A4X1TFR1_PIG</name>
<evidence type="ECO:0000256" key="17">
    <source>
        <dbReference type="SAM" id="MobiDB-lite"/>
    </source>
</evidence>
<dbReference type="InterPro" id="IPR035927">
    <property type="entry name" value="DUSP-like_sf"/>
</dbReference>
<keyword evidence="7" id="KW-0254">Endocytosis</keyword>
<dbReference type="PROSITE" id="PS51283">
    <property type="entry name" value="DUSP"/>
    <property type="match status" value="2"/>
</dbReference>
<keyword evidence="14" id="KW-0788">Thiol protease</keyword>
<dbReference type="GO" id="GO:0008270">
    <property type="term" value="F:zinc ion binding"/>
    <property type="evidence" value="ECO:0007669"/>
    <property type="project" value="UniProtKB-KW"/>
</dbReference>
<keyword evidence="15" id="KW-0862">Zinc</keyword>
<dbReference type="GO" id="GO:0016579">
    <property type="term" value="P:protein deubiquitination"/>
    <property type="evidence" value="ECO:0007669"/>
    <property type="project" value="InterPro"/>
</dbReference>
<evidence type="ECO:0000256" key="12">
    <source>
        <dbReference type="ARBA" id="ARBA00022786"/>
    </source>
</evidence>
<keyword evidence="12" id="KW-0833">Ubl conjugation pathway</keyword>
<dbReference type="FunFam" id="3.30.2230.10:FF:000001">
    <property type="entry name" value="Ubiquitinyl hydrolase 1"/>
    <property type="match status" value="1"/>
</dbReference>
<dbReference type="InterPro" id="IPR018200">
    <property type="entry name" value="USP_CS"/>
</dbReference>
<dbReference type="InterPro" id="IPR006615">
    <property type="entry name" value="Pept_C19_DUSP"/>
</dbReference>
<evidence type="ECO:0000313" key="20">
    <source>
        <dbReference type="Ensembl" id="ENSSSCP00070015349.1"/>
    </source>
</evidence>
<dbReference type="Proteomes" id="UP000314985">
    <property type="component" value="Chromosome 1"/>
</dbReference>
<dbReference type="SUPFAM" id="SSF54001">
    <property type="entry name" value="Cysteine proteinases"/>
    <property type="match status" value="1"/>
</dbReference>
<keyword evidence="9" id="KW-0479">Metal-binding</keyword>
<dbReference type="FunFam" id="3.30.2230.10:FF:000002">
    <property type="entry name" value="Ubiquitinyl hydrolase 1"/>
    <property type="match status" value="1"/>
</dbReference>
<evidence type="ECO:0000259" key="18">
    <source>
        <dbReference type="PROSITE" id="PS50235"/>
    </source>
</evidence>
<evidence type="ECO:0000259" key="19">
    <source>
        <dbReference type="PROSITE" id="PS51283"/>
    </source>
</evidence>
<keyword evidence="16" id="KW-0206">Cytoskeleton</keyword>
<keyword evidence="13" id="KW-0378">Hydrolase</keyword>
<evidence type="ECO:0000256" key="11">
    <source>
        <dbReference type="ARBA" id="ARBA00022771"/>
    </source>
</evidence>
<dbReference type="GO" id="GO:0005813">
    <property type="term" value="C:centrosome"/>
    <property type="evidence" value="ECO:0007669"/>
    <property type="project" value="UniProtKB-SubCell"/>
</dbReference>
<evidence type="ECO:0000256" key="4">
    <source>
        <dbReference type="ARBA" id="ARBA00008269"/>
    </source>
</evidence>
<keyword evidence="6" id="KW-0963">Cytoplasm</keyword>
<dbReference type="Gene3D" id="3.30.2230.10">
    <property type="entry name" value="DUSP-like"/>
    <property type="match status" value="2"/>
</dbReference>
<dbReference type="Ensembl" id="ENSSSCT00070018451.1">
    <property type="protein sequence ID" value="ENSSSCP00070015330.1"/>
    <property type="gene ID" value="ENSSSCG00070009516.1"/>
</dbReference>
<evidence type="ECO:0000256" key="14">
    <source>
        <dbReference type="ARBA" id="ARBA00022807"/>
    </source>
</evidence>
<dbReference type="SMART" id="SM00695">
    <property type="entry name" value="DUSP"/>
    <property type="match status" value="2"/>
</dbReference>
<dbReference type="PROSITE" id="PS50235">
    <property type="entry name" value="USP_3"/>
    <property type="match status" value="1"/>
</dbReference>
<keyword evidence="10" id="KW-0677">Repeat</keyword>
<evidence type="ECO:0000256" key="6">
    <source>
        <dbReference type="ARBA" id="ARBA00022490"/>
    </source>
</evidence>
<feature type="compositionally biased region" description="Low complexity" evidence="17">
    <location>
        <begin position="203"/>
        <end position="215"/>
    </location>
</feature>
<evidence type="ECO:0000256" key="2">
    <source>
        <dbReference type="ARBA" id="ARBA00004300"/>
    </source>
</evidence>
<keyword evidence="11" id="KW-0863">Zinc-finger</keyword>
<feature type="domain" description="USP" evidence="18">
    <location>
        <begin position="262"/>
        <end position="644"/>
    </location>
</feature>
<dbReference type="GO" id="GO:0006897">
    <property type="term" value="P:endocytosis"/>
    <property type="evidence" value="ECO:0007669"/>
    <property type="project" value="UniProtKB-KW"/>
</dbReference>
<accession>A0A4X1TFR1</accession>
<feature type="domain" description="DUSP" evidence="19">
    <location>
        <begin position="646"/>
        <end position="739"/>
    </location>
</feature>
<evidence type="ECO:0000256" key="10">
    <source>
        <dbReference type="ARBA" id="ARBA00022737"/>
    </source>
</evidence>
<evidence type="ECO:0000313" key="21">
    <source>
        <dbReference type="Proteomes" id="UP000314985"/>
    </source>
</evidence>
<comment type="similarity">
    <text evidence="4">Belongs to the peptidase C19 family. USP20/USP33 subfamily.</text>
</comment>
<dbReference type="PROSITE" id="PS00973">
    <property type="entry name" value="USP_2"/>
    <property type="match status" value="1"/>
</dbReference>
<dbReference type="EC" id="3.4.19.12" evidence="5"/>
<comment type="catalytic activity">
    <reaction evidence="1">
        <text>Thiol-dependent hydrolysis of ester, thioester, amide, peptide and isopeptide bonds formed by the C-terminal Gly of ubiquitin (a 76-residue protein attached to proteins as an intracellular targeting signal).</text>
        <dbReference type="EC" id="3.4.19.12"/>
    </reaction>
</comment>
<feature type="domain" description="DUSP" evidence="19">
    <location>
        <begin position="748"/>
        <end position="851"/>
    </location>
</feature>
<evidence type="ECO:0000256" key="5">
    <source>
        <dbReference type="ARBA" id="ARBA00012759"/>
    </source>
</evidence>
<dbReference type="Gene3D" id="3.90.70.10">
    <property type="entry name" value="Cysteine proteinases"/>
    <property type="match status" value="1"/>
</dbReference>
<evidence type="ECO:0000256" key="7">
    <source>
        <dbReference type="ARBA" id="ARBA00022583"/>
    </source>
</evidence>
<dbReference type="CDD" id="cd02674">
    <property type="entry name" value="Peptidase_C19R"/>
    <property type="match status" value="1"/>
</dbReference>
<comment type="subcellular location">
    <subcellularLocation>
        <location evidence="2">Cytoplasm</location>
        <location evidence="2">Cytoskeleton</location>
        <location evidence="2">Microtubule organizing center</location>
        <location evidence="2">Centrosome</location>
    </subcellularLocation>
    <subcellularLocation>
        <location evidence="3">Cytoplasm</location>
        <location evidence="3">Perinuclear region</location>
    </subcellularLocation>
</comment>
<dbReference type="GO" id="GO:0006508">
    <property type="term" value="P:proteolysis"/>
    <property type="evidence" value="ECO:0007669"/>
    <property type="project" value="UniProtKB-KW"/>
</dbReference>
<evidence type="ECO:0000256" key="9">
    <source>
        <dbReference type="ARBA" id="ARBA00022723"/>
    </source>
</evidence>
<dbReference type="PANTHER" id="PTHR21646">
    <property type="entry name" value="UBIQUITIN CARBOXYL-TERMINAL HYDROLASE"/>
    <property type="match status" value="1"/>
</dbReference>
<feature type="region of interest" description="Disordered" evidence="17">
    <location>
        <begin position="66"/>
        <end position="85"/>
    </location>
</feature>